<evidence type="ECO:0000256" key="4">
    <source>
        <dbReference type="ARBA" id="ARBA00023002"/>
    </source>
</evidence>
<evidence type="ECO:0000313" key="9">
    <source>
        <dbReference type="Proteomes" id="UP000218022"/>
    </source>
</evidence>
<evidence type="ECO:0000256" key="1">
    <source>
        <dbReference type="ARBA" id="ARBA00005896"/>
    </source>
</evidence>
<dbReference type="SUPFAM" id="SSF51197">
    <property type="entry name" value="Clavaminate synthase-like"/>
    <property type="match status" value="1"/>
</dbReference>
<dbReference type="EMBL" id="KX757706">
    <property type="protein sequence ID" value="AOZ21322.1"/>
    <property type="molecule type" value="Genomic_DNA"/>
</dbReference>
<accession>A0A1I9RH15</accession>
<proteinExistence type="inferred from homology"/>
<dbReference type="OrthoDB" id="581608at2"/>
<dbReference type="InterPro" id="IPR051323">
    <property type="entry name" value="AtsK-like"/>
</dbReference>
<evidence type="ECO:0000313" key="8">
    <source>
        <dbReference type="EMBL" id="PCE22684.1"/>
    </source>
</evidence>
<keyword evidence="4" id="KW-0560">Oxidoreductase</keyword>
<evidence type="ECO:0000313" key="7">
    <source>
        <dbReference type="EMBL" id="AOZ21322.1"/>
    </source>
</evidence>
<feature type="domain" description="TauD/TfdA-like" evidence="6">
    <location>
        <begin position="6"/>
        <end position="271"/>
    </location>
</feature>
<dbReference type="GO" id="GO:0005737">
    <property type="term" value="C:cytoplasm"/>
    <property type="evidence" value="ECO:0007669"/>
    <property type="project" value="TreeGrafter"/>
</dbReference>
<dbReference type="GO" id="GO:0016706">
    <property type="term" value="F:2-oxoglutarate-dependent dioxygenase activity"/>
    <property type="evidence" value="ECO:0007669"/>
    <property type="project" value="TreeGrafter"/>
</dbReference>
<evidence type="ECO:0000256" key="5">
    <source>
        <dbReference type="ARBA" id="ARBA00023004"/>
    </source>
</evidence>
<dbReference type="PANTHER" id="PTHR30468:SF1">
    <property type="entry name" value="ALPHA-KETOGLUTARATE-DEPENDENT SULFONATE DIOXYGENASE"/>
    <property type="match status" value="1"/>
</dbReference>
<evidence type="ECO:0000256" key="2">
    <source>
        <dbReference type="ARBA" id="ARBA00022723"/>
    </source>
</evidence>
<reference evidence="8 9" key="2">
    <citation type="submission" date="2017-01" db="EMBL/GenBank/DDBJ databases">
        <title>Whole-Genome Shotgun Sequencing of Two beta-Proteobacterial Species in Search of the Bulgecin Biosynthetic Cluster.</title>
        <authorList>
            <person name="Horsman M.E."/>
            <person name="Marous D.R."/>
            <person name="Li R."/>
            <person name="Oliver R.A."/>
            <person name="Byun B."/>
            <person name="Emrich S.J."/>
            <person name="Boggess B."/>
            <person name="Townsend C.A."/>
            <person name="Mobashery S."/>
        </authorList>
    </citation>
    <scope>NUCLEOTIDE SEQUENCE [LARGE SCALE GENOMIC DNA]</scope>
    <source>
        <strain evidence="8 9">ATCC 31363</strain>
    </source>
</reference>
<gene>
    <name evidence="7" type="primary">sulO</name>
    <name evidence="8" type="ORF">BWP39_23685</name>
</gene>
<dbReference type="Pfam" id="PF02668">
    <property type="entry name" value="TauD"/>
    <property type="match status" value="1"/>
</dbReference>
<dbReference type="EMBL" id="MTZV01000006">
    <property type="protein sequence ID" value="PCE22684.1"/>
    <property type="molecule type" value="Genomic_DNA"/>
</dbReference>
<organism evidence="7">
    <name type="scientific">Paraburkholderia acidicola</name>
    <dbReference type="NCBI Taxonomy" id="1912599"/>
    <lineage>
        <taxon>Bacteria</taxon>
        <taxon>Pseudomonadati</taxon>
        <taxon>Pseudomonadota</taxon>
        <taxon>Betaproteobacteria</taxon>
        <taxon>Burkholderiales</taxon>
        <taxon>Burkholderiaceae</taxon>
        <taxon>Paraburkholderia</taxon>
    </lineage>
</organism>
<dbReference type="Gene3D" id="3.60.130.10">
    <property type="entry name" value="Clavaminate synthase-like"/>
    <property type="match status" value="1"/>
</dbReference>
<keyword evidence="2" id="KW-0479">Metal-binding</keyword>
<comment type="similarity">
    <text evidence="1">Belongs to the TfdA dioxygenase family.</text>
</comment>
<protein>
    <submittedName>
        <fullName evidence="8">Dioxygenase TauD/TfdA</fullName>
    </submittedName>
    <submittedName>
        <fullName evidence="7">SulO</fullName>
    </submittedName>
</protein>
<sequence length="311" mass="33935">METLDIRRLSGTIGAEVRNRTLAGIVESGHVDEIRQALLRYKVLFFTNQPDLSAETQIAFGKLFGEIETNFPSFSAKPEGQPEITVFDANVPSGRASIWHTDLSIAKAPTAMGILCVKETPESGGDTMWADLEAAYAALSPGMQTFLEGQRAVHDMMSQQYAERPGAFQTQGRSDIDLSKVFSAEHPVVRVHPETGRKCLFIDPFMTSHITGFHSAESATILNYLYAEMEKPQYTVRWHWSNGDVALWDNRCTMHTAVDDYGTGRRFAQRVCVRGDVPYGVGECAPAAATAAAAAPVGADRRSVATAASSI</sequence>
<dbReference type="SMR" id="A0A1I9RH15"/>
<name>A0A1I9RH15_9BURK</name>
<evidence type="ECO:0000256" key="3">
    <source>
        <dbReference type="ARBA" id="ARBA00022964"/>
    </source>
</evidence>
<dbReference type="PANTHER" id="PTHR30468">
    <property type="entry name" value="ALPHA-KETOGLUTARATE-DEPENDENT SULFONATE DIOXYGENASE"/>
    <property type="match status" value="1"/>
</dbReference>
<dbReference type="InterPro" id="IPR042098">
    <property type="entry name" value="TauD-like_sf"/>
</dbReference>
<evidence type="ECO:0000259" key="6">
    <source>
        <dbReference type="Pfam" id="PF02668"/>
    </source>
</evidence>
<dbReference type="BioCyc" id="MetaCyc:MONOMER-124146"/>
<dbReference type="Proteomes" id="UP000218022">
    <property type="component" value="Unassembled WGS sequence"/>
</dbReference>
<dbReference type="AlphaFoldDB" id="A0A1I9RH15"/>
<reference evidence="7" key="1">
    <citation type="submission" date="2016-08" db="EMBL/GenBank/DDBJ databases">
        <title>Identification and Characterization of the Sulfazecin Monobactam Biosynthetic Gene Cluster.</title>
        <authorList>
            <person name="Li R."/>
            <person name="Oliver R.A."/>
            <person name="Townsend C.A."/>
        </authorList>
    </citation>
    <scope>NUCLEOTIDE SEQUENCE</scope>
    <source>
        <strain evidence="7">ATCC 31363</strain>
    </source>
</reference>
<dbReference type="GO" id="GO:0046872">
    <property type="term" value="F:metal ion binding"/>
    <property type="evidence" value="ECO:0007669"/>
    <property type="project" value="UniProtKB-KW"/>
</dbReference>
<dbReference type="InterPro" id="IPR003819">
    <property type="entry name" value="TauD/TfdA-like"/>
</dbReference>
<keyword evidence="5" id="KW-0408">Iron</keyword>
<keyword evidence="3 8" id="KW-0223">Dioxygenase</keyword>